<evidence type="ECO:0000313" key="6">
    <source>
        <dbReference type="Proteomes" id="UP001477870"/>
    </source>
</evidence>
<feature type="domain" description="HTH gntR-type" evidence="4">
    <location>
        <begin position="17"/>
        <end position="85"/>
    </location>
</feature>
<evidence type="ECO:0000313" key="5">
    <source>
        <dbReference type="EMBL" id="MEM5503094.1"/>
    </source>
</evidence>
<evidence type="ECO:0000256" key="2">
    <source>
        <dbReference type="ARBA" id="ARBA00023125"/>
    </source>
</evidence>
<comment type="caution">
    <text evidence="5">The sequence shown here is derived from an EMBL/GenBank/DDBJ whole genome shotgun (WGS) entry which is preliminary data.</text>
</comment>
<organism evidence="5 6">
    <name type="scientific">Ahrensia kielensis</name>
    <dbReference type="NCBI Taxonomy" id="76980"/>
    <lineage>
        <taxon>Bacteria</taxon>
        <taxon>Pseudomonadati</taxon>
        <taxon>Pseudomonadota</taxon>
        <taxon>Alphaproteobacteria</taxon>
        <taxon>Hyphomicrobiales</taxon>
        <taxon>Ahrensiaceae</taxon>
        <taxon>Ahrensia</taxon>
    </lineage>
</organism>
<gene>
    <name evidence="5" type="ORF">WNY59_16015</name>
</gene>
<protein>
    <submittedName>
        <fullName evidence="5">FadR/GntR family transcriptional regulator</fullName>
    </submittedName>
</protein>
<name>A0ABU9TAD5_9HYPH</name>
<keyword evidence="1" id="KW-0805">Transcription regulation</keyword>
<sequence length="248" mass="27581">MSELLYYDLKDAVGVAPGLAIQVSRELGRRIVSGSIAENSLIDDETKLSERYGVSKSVIREAIKLLVAKGLLDVRRGSGTRVRARANWMLLDDDVLAWHQSVTPSPRFLRQLMDMRLMIEPKAASWAAQFGSTEAHLEIKIAQERMEFEQNSIEDFAVADALFHRAILRAANNEFLVSLEGVIFSALLASIKLTNSDPRKNVSSIQFHRAVMTAILERDAVAAENEMLAHLDDTTARLSAVVKGFDTR</sequence>
<dbReference type="PROSITE" id="PS50949">
    <property type="entry name" value="HTH_GNTR"/>
    <property type="match status" value="1"/>
</dbReference>
<reference evidence="5 6" key="1">
    <citation type="submission" date="2024-03" db="EMBL/GenBank/DDBJ databases">
        <title>Community enrichment and isolation of bacterial strains for fucoidan degradation.</title>
        <authorList>
            <person name="Sichert A."/>
        </authorList>
    </citation>
    <scope>NUCLEOTIDE SEQUENCE [LARGE SCALE GENOMIC DNA]</scope>
    <source>
        <strain evidence="5 6">AS62</strain>
    </source>
</reference>
<dbReference type="Pfam" id="PF07729">
    <property type="entry name" value="FCD"/>
    <property type="match status" value="1"/>
</dbReference>
<dbReference type="PRINTS" id="PR00035">
    <property type="entry name" value="HTHGNTR"/>
</dbReference>
<proteinExistence type="predicted"/>
<keyword evidence="6" id="KW-1185">Reference proteome</keyword>
<dbReference type="PANTHER" id="PTHR43537:SF44">
    <property type="entry name" value="GNTR FAMILY REGULATORY PROTEIN"/>
    <property type="match status" value="1"/>
</dbReference>
<dbReference type="RefSeq" id="WP_342849284.1">
    <property type="nucleotide sequence ID" value="NZ_JBBMQO010000011.1"/>
</dbReference>
<dbReference type="InterPro" id="IPR011711">
    <property type="entry name" value="GntR_C"/>
</dbReference>
<dbReference type="SUPFAM" id="SSF46785">
    <property type="entry name" value="Winged helix' DNA-binding domain"/>
    <property type="match status" value="1"/>
</dbReference>
<dbReference type="CDD" id="cd07377">
    <property type="entry name" value="WHTH_GntR"/>
    <property type="match status" value="1"/>
</dbReference>
<evidence type="ECO:0000259" key="4">
    <source>
        <dbReference type="PROSITE" id="PS50949"/>
    </source>
</evidence>
<evidence type="ECO:0000256" key="3">
    <source>
        <dbReference type="ARBA" id="ARBA00023163"/>
    </source>
</evidence>
<dbReference type="Proteomes" id="UP001477870">
    <property type="component" value="Unassembled WGS sequence"/>
</dbReference>
<dbReference type="InterPro" id="IPR036388">
    <property type="entry name" value="WH-like_DNA-bd_sf"/>
</dbReference>
<evidence type="ECO:0000256" key="1">
    <source>
        <dbReference type="ARBA" id="ARBA00023015"/>
    </source>
</evidence>
<dbReference type="InterPro" id="IPR008920">
    <property type="entry name" value="TF_FadR/GntR_C"/>
</dbReference>
<dbReference type="InterPro" id="IPR000524">
    <property type="entry name" value="Tscrpt_reg_HTH_GntR"/>
</dbReference>
<dbReference type="PANTHER" id="PTHR43537">
    <property type="entry name" value="TRANSCRIPTIONAL REGULATOR, GNTR FAMILY"/>
    <property type="match status" value="1"/>
</dbReference>
<dbReference type="SMART" id="SM00895">
    <property type="entry name" value="FCD"/>
    <property type="match status" value="1"/>
</dbReference>
<keyword evidence="2" id="KW-0238">DNA-binding</keyword>
<dbReference type="InterPro" id="IPR036390">
    <property type="entry name" value="WH_DNA-bd_sf"/>
</dbReference>
<dbReference type="Gene3D" id="1.20.120.530">
    <property type="entry name" value="GntR ligand-binding domain-like"/>
    <property type="match status" value="1"/>
</dbReference>
<dbReference type="SUPFAM" id="SSF48008">
    <property type="entry name" value="GntR ligand-binding domain-like"/>
    <property type="match status" value="1"/>
</dbReference>
<keyword evidence="3" id="KW-0804">Transcription</keyword>
<dbReference type="EMBL" id="JBBMQO010000011">
    <property type="protein sequence ID" value="MEM5503094.1"/>
    <property type="molecule type" value="Genomic_DNA"/>
</dbReference>
<accession>A0ABU9TAD5</accession>
<dbReference type="SMART" id="SM00345">
    <property type="entry name" value="HTH_GNTR"/>
    <property type="match status" value="1"/>
</dbReference>
<dbReference type="Gene3D" id="1.10.10.10">
    <property type="entry name" value="Winged helix-like DNA-binding domain superfamily/Winged helix DNA-binding domain"/>
    <property type="match status" value="1"/>
</dbReference>
<dbReference type="Pfam" id="PF00392">
    <property type="entry name" value="GntR"/>
    <property type="match status" value="1"/>
</dbReference>